<comment type="caution">
    <text evidence="2">The sequence shown here is derived from an EMBL/GenBank/DDBJ whole genome shotgun (WGS) entry which is preliminary data.</text>
</comment>
<proteinExistence type="predicted"/>
<organism evidence="2 3">
    <name type="scientific">Mugilogobius chulae</name>
    <name type="common">yellowstripe goby</name>
    <dbReference type="NCBI Taxonomy" id="88201"/>
    <lineage>
        <taxon>Eukaryota</taxon>
        <taxon>Metazoa</taxon>
        <taxon>Chordata</taxon>
        <taxon>Craniata</taxon>
        <taxon>Vertebrata</taxon>
        <taxon>Euteleostomi</taxon>
        <taxon>Actinopterygii</taxon>
        <taxon>Neopterygii</taxon>
        <taxon>Teleostei</taxon>
        <taxon>Neoteleostei</taxon>
        <taxon>Acanthomorphata</taxon>
        <taxon>Gobiaria</taxon>
        <taxon>Gobiiformes</taxon>
        <taxon>Gobioidei</taxon>
        <taxon>Gobiidae</taxon>
        <taxon>Gobionellinae</taxon>
        <taxon>Mugilogobius</taxon>
    </lineage>
</organism>
<dbReference type="Gene3D" id="2.30.30.940">
    <property type="match status" value="1"/>
</dbReference>
<keyword evidence="3" id="KW-1185">Reference proteome</keyword>
<dbReference type="AlphaFoldDB" id="A0AAW0MS58"/>
<evidence type="ECO:0000313" key="2">
    <source>
        <dbReference type="EMBL" id="KAK7879320.1"/>
    </source>
</evidence>
<dbReference type="EMBL" id="JBBPFD010000287">
    <property type="protein sequence ID" value="KAK7879320.1"/>
    <property type="molecule type" value="Genomic_DNA"/>
</dbReference>
<dbReference type="PANTHER" id="PTHR47642">
    <property type="entry name" value="ATP-DEPENDENT DNA HELICASE"/>
    <property type="match status" value="1"/>
</dbReference>
<evidence type="ECO:0008006" key="4">
    <source>
        <dbReference type="Google" id="ProtNLM"/>
    </source>
</evidence>
<dbReference type="CDD" id="cd18809">
    <property type="entry name" value="SF1_C_RecD"/>
    <property type="match status" value="1"/>
</dbReference>
<feature type="region of interest" description="Disordered" evidence="1">
    <location>
        <begin position="160"/>
        <end position="187"/>
    </location>
</feature>
<accession>A0AAW0MS58</accession>
<dbReference type="InterPro" id="IPR051055">
    <property type="entry name" value="PIF1_helicase"/>
</dbReference>
<evidence type="ECO:0000256" key="1">
    <source>
        <dbReference type="SAM" id="MobiDB-lite"/>
    </source>
</evidence>
<gene>
    <name evidence="2" type="ORF">WMY93_033898</name>
</gene>
<name>A0AAW0MS58_9GOBI</name>
<dbReference type="SUPFAM" id="SSF52540">
    <property type="entry name" value="P-loop containing nucleoside triphosphate hydrolases"/>
    <property type="match status" value="1"/>
</dbReference>
<sequence>MRQKDVPFAQLLNRLRLRSKETQLRRRDVEALKQRETGEETADLHIYAKKDDVYAHNIERLKQLDPDYVTMYAQDFSYEKKTGKYKKLDGHLSNATHTNLAETLEIAKNARVMLCKNVDAADGLVNGVCGTVAHIENPNNLRLPVAVYVTFDDPDIGVQRRRRSHDPADLAGSTRIEPEEEIATKRGEKRRQFPLRLAWAITIHKVQGMTLDKAVVSLKGIFTAGQAYVALSRVRSLEGLILQEFNEEVIYCNDNVKLAMEYMPPFIVESPPVRHGDDVLTVFS</sequence>
<dbReference type="InterPro" id="IPR027417">
    <property type="entry name" value="P-loop_NTPase"/>
</dbReference>
<dbReference type="Gene3D" id="3.40.50.300">
    <property type="entry name" value="P-loop containing nucleotide triphosphate hydrolases"/>
    <property type="match status" value="1"/>
</dbReference>
<protein>
    <recommendedName>
        <fullName evidence="4">ATP-dependent DNA helicase</fullName>
    </recommendedName>
</protein>
<evidence type="ECO:0000313" key="3">
    <source>
        <dbReference type="Proteomes" id="UP001460270"/>
    </source>
</evidence>
<reference evidence="3" key="1">
    <citation type="submission" date="2024-04" db="EMBL/GenBank/DDBJ databases">
        <title>Salinicola lusitanus LLJ914,a marine bacterium isolated from the Okinawa Trough.</title>
        <authorList>
            <person name="Li J."/>
        </authorList>
    </citation>
    <scope>NUCLEOTIDE SEQUENCE [LARGE SCALE GENOMIC DNA]</scope>
</reference>
<dbReference type="Proteomes" id="UP001460270">
    <property type="component" value="Unassembled WGS sequence"/>
</dbReference>
<dbReference type="PANTHER" id="PTHR47642:SF3">
    <property type="entry name" value="ATP-DEPENDENT DNA HELICASE"/>
    <property type="match status" value="1"/>
</dbReference>